<feature type="transmembrane region" description="Helical" evidence="6">
    <location>
        <begin position="77"/>
        <end position="104"/>
    </location>
</feature>
<dbReference type="PROSITE" id="PS50850">
    <property type="entry name" value="MFS"/>
    <property type="match status" value="1"/>
</dbReference>
<dbReference type="EMBL" id="QGGO01000007">
    <property type="protein sequence ID" value="PWK27304.1"/>
    <property type="molecule type" value="Genomic_DNA"/>
</dbReference>
<evidence type="ECO:0000313" key="9">
    <source>
        <dbReference type="Proteomes" id="UP000245489"/>
    </source>
</evidence>
<feature type="transmembrane region" description="Helical" evidence="6">
    <location>
        <begin position="44"/>
        <end position="65"/>
    </location>
</feature>
<feature type="transmembrane region" description="Helical" evidence="6">
    <location>
        <begin position="356"/>
        <end position="377"/>
    </location>
</feature>
<dbReference type="InterPro" id="IPR020846">
    <property type="entry name" value="MFS_dom"/>
</dbReference>
<comment type="caution">
    <text evidence="8">The sequence shown here is derived from an EMBL/GenBank/DDBJ whole genome shotgun (WGS) entry which is preliminary data.</text>
</comment>
<evidence type="ECO:0000256" key="6">
    <source>
        <dbReference type="SAM" id="Phobius"/>
    </source>
</evidence>
<evidence type="ECO:0000256" key="4">
    <source>
        <dbReference type="ARBA" id="ARBA00022989"/>
    </source>
</evidence>
<dbReference type="InterPro" id="IPR036259">
    <property type="entry name" value="MFS_trans_sf"/>
</dbReference>
<dbReference type="AlphaFoldDB" id="A0A316EF31"/>
<reference evidence="8 9" key="1">
    <citation type="submission" date="2018-05" db="EMBL/GenBank/DDBJ databases">
        <title>Genomic Encyclopedia of Archaeal and Bacterial Type Strains, Phase II (KMG-II): from individual species to whole genera.</title>
        <authorList>
            <person name="Goeker M."/>
        </authorList>
    </citation>
    <scope>NUCLEOTIDE SEQUENCE [LARGE SCALE GENOMIC DNA]</scope>
    <source>
        <strain evidence="8 9">DSM 22214</strain>
    </source>
</reference>
<accession>A0A316EF31</accession>
<protein>
    <submittedName>
        <fullName evidence="8">Sugar phosphate permease</fullName>
    </submittedName>
</protein>
<keyword evidence="3 6" id="KW-0812">Transmembrane</keyword>
<proteinExistence type="predicted"/>
<evidence type="ECO:0000256" key="5">
    <source>
        <dbReference type="ARBA" id="ARBA00023136"/>
    </source>
</evidence>
<evidence type="ECO:0000256" key="1">
    <source>
        <dbReference type="ARBA" id="ARBA00004651"/>
    </source>
</evidence>
<gene>
    <name evidence="8" type="ORF">LV89_01617</name>
</gene>
<feature type="transmembrane region" description="Helical" evidence="6">
    <location>
        <begin position="296"/>
        <end position="314"/>
    </location>
</feature>
<dbReference type="InterPro" id="IPR050382">
    <property type="entry name" value="MFS_Na/Anion_cotransporter"/>
</dbReference>
<dbReference type="Proteomes" id="UP000245489">
    <property type="component" value="Unassembled WGS sequence"/>
</dbReference>
<dbReference type="CDD" id="cd17319">
    <property type="entry name" value="MFS_ExuT_GudP_like"/>
    <property type="match status" value="1"/>
</dbReference>
<keyword evidence="5 6" id="KW-0472">Membrane</keyword>
<comment type="subcellular location">
    <subcellularLocation>
        <location evidence="1">Cell membrane</location>
        <topology evidence="1">Multi-pass membrane protein</topology>
    </subcellularLocation>
</comment>
<dbReference type="Gene3D" id="1.20.1250.20">
    <property type="entry name" value="MFS general substrate transporter like domains"/>
    <property type="match status" value="2"/>
</dbReference>
<dbReference type="OrthoDB" id="9781156at2"/>
<feature type="transmembrane region" description="Helical" evidence="6">
    <location>
        <begin position="261"/>
        <end position="284"/>
    </location>
</feature>
<dbReference type="Pfam" id="PF07690">
    <property type="entry name" value="MFS_1"/>
    <property type="match status" value="1"/>
</dbReference>
<dbReference type="PANTHER" id="PTHR11662:SF399">
    <property type="entry name" value="FI19708P1-RELATED"/>
    <property type="match status" value="1"/>
</dbReference>
<dbReference type="InterPro" id="IPR000849">
    <property type="entry name" value="Sugar_P_transporter"/>
</dbReference>
<dbReference type="GO" id="GO:0022857">
    <property type="term" value="F:transmembrane transporter activity"/>
    <property type="evidence" value="ECO:0007669"/>
    <property type="project" value="InterPro"/>
</dbReference>
<keyword evidence="9" id="KW-1185">Reference proteome</keyword>
<keyword evidence="2" id="KW-1003">Cell membrane</keyword>
<organism evidence="8 9">
    <name type="scientific">Arcicella aurantiaca</name>
    <dbReference type="NCBI Taxonomy" id="591202"/>
    <lineage>
        <taxon>Bacteria</taxon>
        <taxon>Pseudomonadati</taxon>
        <taxon>Bacteroidota</taxon>
        <taxon>Cytophagia</taxon>
        <taxon>Cytophagales</taxon>
        <taxon>Flectobacillaceae</taxon>
        <taxon>Arcicella</taxon>
    </lineage>
</organism>
<dbReference type="PANTHER" id="PTHR11662">
    <property type="entry name" value="SOLUTE CARRIER FAMILY 17"/>
    <property type="match status" value="1"/>
</dbReference>
<evidence type="ECO:0000256" key="2">
    <source>
        <dbReference type="ARBA" id="ARBA00022475"/>
    </source>
</evidence>
<feature type="transmembrane region" description="Helical" evidence="6">
    <location>
        <begin position="157"/>
        <end position="180"/>
    </location>
</feature>
<feature type="transmembrane region" description="Helical" evidence="6">
    <location>
        <begin position="320"/>
        <end position="344"/>
    </location>
</feature>
<name>A0A316EF31_9BACT</name>
<dbReference type="SUPFAM" id="SSF103473">
    <property type="entry name" value="MFS general substrate transporter"/>
    <property type="match status" value="1"/>
</dbReference>
<dbReference type="GO" id="GO:0005886">
    <property type="term" value="C:plasma membrane"/>
    <property type="evidence" value="ECO:0007669"/>
    <property type="project" value="UniProtKB-SubCell"/>
</dbReference>
<dbReference type="InterPro" id="IPR011701">
    <property type="entry name" value="MFS"/>
</dbReference>
<evidence type="ECO:0000313" key="8">
    <source>
        <dbReference type="EMBL" id="PWK27304.1"/>
    </source>
</evidence>
<dbReference type="RefSeq" id="WP_109742381.1">
    <property type="nucleotide sequence ID" value="NZ_QGGO01000007.1"/>
</dbReference>
<feature type="transmembrane region" description="Helical" evidence="6">
    <location>
        <begin position="383"/>
        <end position="402"/>
    </location>
</feature>
<keyword evidence="4 6" id="KW-1133">Transmembrane helix</keyword>
<evidence type="ECO:0000259" key="7">
    <source>
        <dbReference type="PROSITE" id="PS50850"/>
    </source>
</evidence>
<feature type="transmembrane region" description="Helical" evidence="6">
    <location>
        <begin position="223"/>
        <end position="241"/>
    </location>
</feature>
<feature type="domain" description="Major facilitator superfamily (MFS) profile" evidence="7">
    <location>
        <begin position="7"/>
        <end position="409"/>
    </location>
</feature>
<dbReference type="PIRSF" id="PIRSF002808">
    <property type="entry name" value="Hexose_phosphate_transp"/>
    <property type="match status" value="1"/>
</dbReference>
<sequence length="416" mass="46260">MKTRHKVLSALFLLSIITYLDRVCMNVVSKYIKEDLSINNQQFGYILGAFSLAYALFEIPTGAMGDRIGPRKVLTRVVLWWSGFTALTAVGYNYVYLVIIRFFFGAGEAGAYPNASIVIARWFPAVEVARAQAVIWAAGRLGGALTPFLVIPLVHRLGWQMAFVALGLVGVCWAIGWYNWYRDTPSEMKNISQEEIEEIENQRKIKVSEHHFSWQTIIKNPNIWALMLMCHLFFYASYFFTNWSNTYFIEGRGMTEDQSKNFISLSYVLGAIGCIVGGFLSDFLVKRYGLSFGRKAVAMGGLGLSSILFLSAGLTENNDLVGYLLALCVLTKDLALPVAFATCVDIGKKYSGTVAGTMNFAGQLGGFFITIIFGIIVEQTHNFNYPLILISGCLVVSALMWLKIDPNKDLQISSGE</sequence>
<evidence type="ECO:0000256" key="3">
    <source>
        <dbReference type="ARBA" id="ARBA00022692"/>
    </source>
</evidence>